<comment type="similarity">
    <text evidence="2 6">Belongs to the peptidase M17 family.</text>
</comment>
<keyword evidence="6" id="KW-0479">Metal-binding</keyword>
<dbReference type="GO" id="GO:0070006">
    <property type="term" value="F:metalloaminopeptidase activity"/>
    <property type="evidence" value="ECO:0007669"/>
    <property type="project" value="InterPro"/>
</dbReference>
<evidence type="ECO:0000256" key="4">
    <source>
        <dbReference type="ARBA" id="ARBA00022670"/>
    </source>
</evidence>
<dbReference type="SUPFAM" id="SSF52949">
    <property type="entry name" value="Macro domain-like"/>
    <property type="match status" value="1"/>
</dbReference>
<proteinExistence type="inferred from homology"/>
<dbReference type="PROSITE" id="PS00631">
    <property type="entry name" value="CYTOSOL_AP"/>
    <property type="match status" value="1"/>
</dbReference>
<comment type="cofactor">
    <cofactor evidence="6">
        <name>Mn(2+)</name>
        <dbReference type="ChEBI" id="CHEBI:29035"/>
    </cofactor>
    <text evidence="6">Binds 2 manganese ions per subunit.</text>
</comment>
<feature type="active site" evidence="6">
    <location>
        <position position="331"/>
    </location>
</feature>
<evidence type="ECO:0000313" key="9">
    <source>
        <dbReference type="Proteomes" id="UP001451606"/>
    </source>
</evidence>
<dbReference type="KEGG" id="omr:OXIME_001225"/>
<feature type="binding site" evidence="6">
    <location>
        <position position="250"/>
    </location>
    <ligand>
        <name>Mn(2+)</name>
        <dbReference type="ChEBI" id="CHEBI:29035"/>
        <label>2</label>
    </ligand>
</feature>
<dbReference type="EMBL" id="CP133772">
    <property type="protein sequence ID" value="WYY00645.1"/>
    <property type="molecule type" value="Genomic_DNA"/>
</dbReference>
<evidence type="ECO:0000259" key="7">
    <source>
        <dbReference type="PROSITE" id="PS00631"/>
    </source>
</evidence>
<dbReference type="EC" id="3.4.11.1" evidence="6"/>
<dbReference type="RefSeq" id="WP_393970979.1">
    <property type="nucleotide sequence ID" value="NZ_CP133772.1"/>
</dbReference>
<dbReference type="Proteomes" id="UP001451606">
    <property type="component" value="Chromosome"/>
</dbReference>
<dbReference type="AlphaFoldDB" id="A0AAX4NGQ1"/>
<reference evidence="8 9" key="1">
    <citation type="submission" date="2023-09" db="EMBL/GenBank/DDBJ databases">
        <authorList>
            <person name="Golyshina O.V."/>
            <person name="Lunev E.A."/>
            <person name="Bargiela R."/>
            <person name="Gaines M.C."/>
            <person name="Daum B."/>
            <person name="Bale N.J."/>
            <person name="Koenen M."/>
            <person name="Sinninghe Damst J.S."/>
            <person name="Yakimov M."/>
            <person name="Golyshin P.N."/>
        </authorList>
    </citation>
    <scope>NUCLEOTIDE SEQUENCE [LARGE SCALE GENOMIC DNA]</scope>
    <source>
        <strain evidence="8 9">M1</strain>
    </source>
</reference>
<feature type="active site" evidence="6">
    <location>
        <position position="257"/>
    </location>
</feature>
<protein>
    <recommendedName>
        <fullName evidence="6">Probable cytosol aminopeptidase</fullName>
        <ecNumber evidence="6">3.4.11.1</ecNumber>
    </recommendedName>
    <alternativeName>
        <fullName evidence="6">Leucine aminopeptidase</fullName>
        <shortName evidence="6">LAP</shortName>
        <ecNumber evidence="6">3.4.11.10</ecNumber>
    </alternativeName>
    <alternativeName>
        <fullName evidence="6">Leucyl aminopeptidase</fullName>
    </alternativeName>
</protein>
<dbReference type="InterPro" id="IPR000819">
    <property type="entry name" value="Peptidase_M17_C"/>
</dbReference>
<dbReference type="SUPFAM" id="SSF53187">
    <property type="entry name" value="Zn-dependent exopeptidases"/>
    <property type="match status" value="1"/>
</dbReference>
<comment type="function">
    <text evidence="6">Presumably involved in the processing and regular turnover of intracellular proteins. Catalyzes the removal of unsubstituted N-terminal amino acids from various peptides.</text>
</comment>
<feature type="binding site" evidence="6">
    <location>
        <position position="245"/>
    </location>
    <ligand>
        <name>Mn(2+)</name>
        <dbReference type="ChEBI" id="CHEBI:29035"/>
        <label>2</label>
    </ligand>
</feature>
<dbReference type="GO" id="GO:0005737">
    <property type="term" value="C:cytoplasm"/>
    <property type="evidence" value="ECO:0007669"/>
    <property type="project" value="UniProtKB-SubCell"/>
</dbReference>
<dbReference type="PANTHER" id="PTHR11963:SF23">
    <property type="entry name" value="CYTOSOL AMINOPEPTIDASE"/>
    <property type="match status" value="1"/>
</dbReference>
<keyword evidence="6" id="KW-0464">Manganese</keyword>
<evidence type="ECO:0000256" key="1">
    <source>
        <dbReference type="ARBA" id="ARBA00000135"/>
    </source>
</evidence>
<name>A0AAX4NGQ1_9ARCH</name>
<keyword evidence="3 6" id="KW-0031">Aminopeptidase</keyword>
<keyword evidence="4 6" id="KW-0645">Protease</keyword>
<dbReference type="NCBIfam" id="NF002074">
    <property type="entry name" value="PRK00913.1-4"/>
    <property type="match status" value="1"/>
</dbReference>
<dbReference type="EC" id="3.4.11.10" evidence="6"/>
<gene>
    <name evidence="6" type="primary">pepA</name>
    <name evidence="8" type="ORF">OXIME_001225</name>
</gene>
<comment type="catalytic activity">
    <reaction evidence="6">
        <text>Release of an N-terminal amino acid, preferentially leucine, but not glutamic or aspartic acids.</text>
        <dbReference type="EC" id="3.4.11.10"/>
    </reaction>
</comment>
<keyword evidence="5 6" id="KW-0378">Hydrolase</keyword>
<evidence type="ECO:0000256" key="3">
    <source>
        <dbReference type="ARBA" id="ARBA00022438"/>
    </source>
</evidence>
<sequence>MEIKWESGDIKEKGYEILLMGVFQNETSKVKAKILKSYSFSKYSEKLKFTSEMKQTAFINGEKEKPNLYLIGLGDKIKFNDEMMRIRFSHAISKIKKMRMSSILIIPPEKSDAEHEAYELSYLALMTNYEFNRYRSRKDQSIEKVGIFSSSDVSKSIELGTIIGEASNLTKDLGNLPSSIGTPTHFEKVASGFSGVDLKVFGRDDFIKLGMGGIEAVSRSAREPAKMLVMEYKGSAQKPVLIVGKGITFDSGGISIKSSEGLEEMKFDKCGASAVLGAMYAISRAGLKVHVVGITPLTENLPGGNAYKPGDILTHYNGVTSEIISTDAEGRLVLADALSYGVRNYDPSAVIDLATLTGACVVALGNNIGGIMTNNLDLQQKILDSSKTTWEKLWPLPLDDDFQEQIKSDVADIKNTGGRAGGAETAGAFLSNFVDSKPWVHLDIAGTAWTQAKTVRKGYISHGATGYGTRLLFEFLRSSEK</sequence>
<feature type="binding site" evidence="6">
    <location>
        <position position="268"/>
    </location>
    <ligand>
        <name>Mn(2+)</name>
        <dbReference type="ChEBI" id="CHEBI:29035"/>
        <label>2</label>
    </ligand>
</feature>
<comment type="subcellular location">
    <subcellularLocation>
        <location evidence="6">Cytoplasm</location>
    </subcellularLocation>
</comment>
<dbReference type="Gene3D" id="3.40.630.10">
    <property type="entry name" value="Zn peptidases"/>
    <property type="match status" value="1"/>
</dbReference>
<dbReference type="Gene3D" id="3.40.220.10">
    <property type="entry name" value="Leucine Aminopeptidase, subunit E, domain 1"/>
    <property type="match status" value="1"/>
</dbReference>
<dbReference type="GeneID" id="95967962"/>
<keyword evidence="9" id="KW-1185">Reference proteome</keyword>
<feature type="binding site" evidence="6">
    <location>
        <position position="329"/>
    </location>
    <ligand>
        <name>Mn(2+)</name>
        <dbReference type="ChEBI" id="CHEBI:29035"/>
        <label>2</label>
    </ligand>
</feature>
<dbReference type="InterPro" id="IPR008283">
    <property type="entry name" value="Peptidase_M17_N"/>
</dbReference>
<dbReference type="HAMAP" id="MF_00181">
    <property type="entry name" value="Cytosol_peptidase_M17"/>
    <property type="match status" value="1"/>
</dbReference>
<dbReference type="PANTHER" id="PTHR11963">
    <property type="entry name" value="LEUCINE AMINOPEPTIDASE-RELATED"/>
    <property type="match status" value="1"/>
</dbReference>
<dbReference type="InterPro" id="IPR023042">
    <property type="entry name" value="Peptidase_M17_leu_NH2_pept"/>
</dbReference>
<feature type="binding site" evidence="6">
    <location>
        <position position="250"/>
    </location>
    <ligand>
        <name>Mn(2+)</name>
        <dbReference type="ChEBI" id="CHEBI:29035"/>
        <label>1</label>
    </ligand>
</feature>
<dbReference type="InterPro" id="IPR043472">
    <property type="entry name" value="Macro_dom-like"/>
</dbReference>
<dbReference type="PRINTS" id="PR00481">
    <property type="entry name" value="LAMNOPPTDASE"/>
</dbReference>
<dbReference type="Pfam" id="PF00883">
    <property type="entry name" value="Peptidase_M17"/>
    <property type="match status" value="1"/>
</dbReference>
<dbReference type="GO" id="GO:0006508">
    <property type="term" value="P:proteolysis"/>
    <property type="evidence" value="ECO:0007669"/>
    <property type="project" value="UniProtKB-KW"/>
</dbReference>
<feature type="domain" description="Cytosol aminopeptidase" evidence="7">
    <location>
        <begin position="325"/>
        <end position="332"/>
    </location>
</feature>
<feature type="binding site" evidence="6">
    <location>
        <position position="329"/>
    </location>
    <ligand>
        <name>Mn(2+)</name>
        <dbReference type="ChEBI" id="CHEBI:29035"/>
        <label>1</label>
    </ligand>
</feature>
<comment type="catalytic activity">
    <reaction evidence="1 6">
        <text>Release of an N-terminal amino acid, Xaa-|-Yaa-, in which Xaa is preferably Leu, but may be other amino acids including Pro although not Arg or Lys, and Yaa may be Pro. Amino acid amides and methyl esters are also readily hydrolyzed, but rates on arylamides are exceedingly low.</text>
        <dbReference type="EC" id="3.4.11.1"/>
    </reaction>
</comment>
<keyword evidence="6" id="KW-0963">Cytoplasm</keyword>
<dbReference type="CDD" id="cd00433">
    <property type="entry name" value="Peptidase_M17"/>
    <property type="match status" value="1"/>
</dbReference>
<evidence type="ECO:0000256" key="6">
    <source>
        <dbReference type="HAMAP-Rule" id="MF_00181"/>
    </source>
</evidence>
<evidence type="ECO:0000313" key="8">
    <source>
        <dbReference type="EMBL" id="WYY00645.1"/>
    </source>
</evidence>
<evidence type="ECO:0000256" key="5">
    <source>
        <dbReference type="ARBA" id="ARBA00022801"/>
    </source>
</evidence>
<accession>A0AAX4NGQ1</accession>
<dbReference type="Pfam" id="PF02789">
    <property type="entry name" value="Peptidase_M17_N"/>
    <property type="match status" value="1"/>
</dbReference>
<evidence type="ECO:0000256" key="2">
    <source>
        <dbReference type="ARBA" id="ARBA00009528"/>
    </source>
</evidence>
<organism evidence="8 9">
    <name type="scientific">Oxyplasma meridianum</name>
    <dbReference type="NCBI Taxonomy" id="3073602"/>
    <lineage>
        <taxon>Archaea</taxon>
        <taxon>Methanobacteriati</taxon>
        <taxon>Thermoplasmatota</taxon>
        <taxon>Thermoplasmata</taxon>
        <taxon>Thermoplasmatales</taxon>
        <taxon>Thermoplasmataceae</taxon>
        <taxon>Oxyplasma</taxon>
    </lineage>
</organism>
<dbReference type="InterPro" id="IPR011356">
    <property type="entry name" value="Leucine_aapep/pepB"/>
</dbReference>
<dbReference type="GO" id="GO:0030145">
    <property type="term" value="F:manganese ion binding"/>
    <property type="evidence" value="ECO:0007669"/>
    <property type="project" value="UniProtKB-UniRule"/>
</dbReference>
<feature type="binding site" evidence="6">
    <location>
        <position position="327"/>
    </location>
    <ligand>
        <name>Mn(2+)</name>
        <dbReference type="ChEBI" id="CHEBI:29035"/>
        <label>1</label>
    </ligand>
</feature>